<accession>A0ABS5DZX4</accession>
<dbReference type="EMBL" id="JAGQDG010000005">
    <property type="protein sequence ID" value="MBQ0936614.1"/>
    <property type="molecule type" value="Genomic_DNA"/>
</dbReference>
<evidence type="ECO:0000313" key="2">
    <source>
        <dbReference type="Proteomes" id="UP000672097"/>
    </source>
</evidence>
<comment type="caution">
    <text evidence="1">The sequence shown here is derived from an EMBL/GenBank/DDBJ whole genome shotgun (WGS) entry which is preliminary data.</text>
</comment>
<sequence length="423" mass="45865">MQPHKHRLLHAGVPRPGVCVLLMALAWPSLGVAHELEDEAVPNMPGWRLSAGVALSAIHANQAWPTPRHAGVLLTGEQARDRSGELGLEHAVLGFGLRANRHWSAQWALGQHDRDAPHVEVARVQGEWTVGWWQPGEQLRWRLGRQTVPLGAVIGQAGQLDPFAQAPLAKQTVLNTTWVDGSSSLQWQAAPNDAEGPRLSQVELGVWRARKFPAGPHGAAAPSLRLQGQWGHWRADVGAVWLQPEGRGAAVQGVGGVGHSHGVPDCRVSMAQRICFDGQAQLLAASLATDSDDGRWTLQAAGLWRRERGDLSSVNGRATYAGDTSGVWLQGQWRWRPTWQVAARLEHLQTRQDLHGPGASLLATEAGFTGAQPVSRAALSLGYSGWSPVQLWLEAGQERAATTQPYAALRLLWQGPRLLEGGW</sequence>
<dbReference type="Proteomes" id="UP000672097">
    <property type="component" value="Unassembled WGS sequence"/>
</dbReference>
<evidence type="ECO:0000313" key="1">
    <source>
        <dbReference type="EMBL" id="MBQ0936614.1"/>
    </source>
</evidence>
<gene>
    <name evidence="1" type="ORF">KAK11_14850</name>
</gene>
<reference evidence="1 2" key="1">
    <citation type="submission" date="2021-04" db="EMBL/GenBank/DDBJ databases">
        <title>The genome sequence of type strain Ideonella paludis KCTC 32238.</title>
        <authorList>
            <person name="Liu Y."/>
        </authorList>
    </citation>
    <scope>NUCLEOTIDE SEQUENCE [LARGE SCALE GENOMIC DNA]</scope>
    <source>
        <strain evidence="1 2">KCTC 32238</strain>
    </source>
</reference>
<protein>
    <recommendedName>
        <fullName evidence="3">Capsule assembly Wzi family protein</fullName>
    </recommendedName>
</protein>
<evidence type="ECO:0008006" key="3">
    <source>
        <dbReference type="Google" id="ProtNLM"/>
    </source>
</evidence>
<name>A0ABS5DZX4_9BURK</name>
<keyword evidence="2" id="KW-1185">Reference proteome</keyword>
<organism evidence="1 2">
    <name type="scientific">Ideonella paludis</name>
    <dbReference type="NCBI Taxonomy" id="1233411"/>
    <lineage>
        <taxon>Bacteria</taxon>
        <taxon>Pseudomonadati</taxon>
        <taxon>Pseudomonadota</taxon>
        <taxon>Betaproteobacteria</taxon>
        <taxon>Burkholderiales</taxon>
        <taxon>Sphaerotilaceae</taxon>
        <taxon>Ideonella</taxon>
    </lineage>
</organism>
<dbReference type="SUPFAM" id="SSF56935">
    <property type="entry name" value="Porins"/>
    <property type="match status" value="1"/>
</dbReference>
<proteinExistence type="predicted"/>